<reference evidence="2" key="1">
    <citation type="journal article" date="2012" name="Proc. Natl. Acad. Sci. U.S.A.">
        <title>Antigenic diversity is generated by distinct evolutionary mechanisms in African trypanosome species.</title>
        <authorList>
            <person name="Jackson A.P."/>
            <person name="Berry A."/>
            <person name="Aslett M."/>
            <person name="Allison H.C."/>
            <person name="Burton P."/>
            <person name="Vavrova-Anderson J."/>
            <person name="Brown R."/>
            <person name="Browne H."/>
            <person name="Corton N."/>
            <person name="Hauser H."/>
            <person name="Gamble J."/>
            <person name="Gilderthorp R."/>
            <person name="Marcello L."/>
            <person name="McQuillan J."/>
            <person name="Otto T.D."/>
            <person name="Quail M.A."/>
            <person name="Sanders M.J."/>
            <person name="van Tonder A."/>
            <person name="Ginger M.L."/>
            <person name="Field M.C."/>
            <person name="Barry J.D."/>
            <person name="Hertz-Fowler C."/>
            <person name="Berriman M."/>
        </authorList>
    </citation>
    <scope>NUCLEOTIDE SEQUENCE</scope>
    <source>
        <strain evidence="2">Y486</strain>
    </source>
</reference>
<evidence type="ECO:0000313" key="2">
    <source>
        <dbReference type="EMBL" id="CCC47817.1"/>
    </source>
</evidence>
<dbReference type="EMBL" id="HE573021">
    <property type="protein sequence ID" value="CCC47817.1"/>
    <property type="molecule type" value="Genomic_DNA"/>
</dbReference>
<dbReference type="VEuPathDB" id="TriTrypDB:TvY486_0500260"/>
<sequence>MSKGADILDGFFVQPGVARAQPGVVGGVSPWTEEQQQRTASQAIQPHTPDNSIDVGTVVSDSSSSCSHRAEKGHLVGRDRGGSEFRSYSAETPADNVCLGHDVSEEGANSSKSQGMGQADAPLQGVSTSMSGPAYAQMPSSYNRNLRQPMASSQIQRHSPFPYVQTTVFPGAEQINETDMAALAARQAGDAAFERLIAILDEGKRLATALLAPLPQTLASPSPATAVMNQVISSIDESLSKLEQLCGTCFCTIPACGTATHNNQDADISEDGPQAARSQTQHQHVHCHRDASEAPFFPDSSMGVSCD</sequence>
<feature type="region of interest" description="Disordered" evidence="1">
    <location>
        <begin position="264"/>
        <end position="283"/>
    </location>
</feature>
<feature type="region of interest" description="Disordered" evidence="1">
    <location>
        <begin position="98"/>
        <end position="121"/>
    </location>
</feature>
<gene>
    <name evidence="2" type="ORF">TVY486_0500260</name>
</gene>
<feature type="compositionally biased region" description="Polar residues" evidence="1">
    <location>
        <begin position="107"/>
        <end position="116"/>
    </location>
</feature>
<proteinExistence type="predicted"/>
<name>G0TV51_TRYVY</name>
<feature type="non-terminal residue" evidence="2">
    <location>
        <position position="307"/>
    </location>
</feature>
<evidence type="ECO:0000256" key="1">
    <source>
        <dbReference type="SAM" id="MobiDB-lite"/>
    </source>
</evidence>
<protein>
    <submittedName>
        <fullName evidence="2">Uncharacterized protein</fullName>
    </submittedName>
</protein>
<dbReference type="AlphaFoldDB" id="G0TV51"/>
<accession>G0TV51</accession>
<organism evidence="2">
    <name type="scientific">Trypanosoma vivax (strain Y486)</name>
    <dbReference type="NCBI Taxonomy" id="1055687"/>
    <lineage>
        <taxon>Eukaryota</taxon>
        <taxon>Discoba</taxon>
        <taxon>Euglenozoa</taxon>
        <taxon>Kinetoplastea</taxon>
        <taxon>Metakinetoplastina</taxon>
        <taxon>Trypanosomatida</taxon>
        <taxon>Trypanosomatidae</taxon>
        <taxon>Trypanosoma</taxon>
        <taxon>Duttonella</taxon>
    </lineage>
</organism>